<dbReference type="EMBL" id="BAFK01000016">
    <property type="protein sequence ID" value="GAB59670.1"/>
    <property type="molecule type" value="Genomic_DNA"/>
</dbReference>
<dbReference type="NCBIfam" id="TIGR01509">
    <property type="entry name" value="HAD-SF-IA-v3"/>
    <property type="match status" value="1"/>
</dbReference>
<dbReference type="InterPro" id="IPR023198">
    <property type="entry name" value="PGP-like_dom2"/>
</dbReference>
<dbReference type="Gene3D" id="1.10.150.240">
    <property type="entry name" value="Putative phosphatase, domain 2"/>
    <property type="match status" value="1"/>
</dbReference>
<dbReference type="InterPro" id="IPR036412">
    <property type="entry name" value="HAD-like_sf"/>
</dbReference>
<dbReference type="Pfam" id="PF00702">
    <property type="entry name" value="Hydrolase"/>
    <property type="match status" value="1"/>
</dbReference>
<keyword evidence="2" id="KW-1185">Reference proteome</keyword>
<dbReference type="InterPro" id="IPR006439">
    <property type="entry name" value="HAD-SF_hydro_IA"/>
</dbReference>
<dbReference type="PRINTS" id="PR00413">
    <property type="entry name" value="HADHALOGNASE"/>
</dbReference>
<dbReference type="InterPro" id="IPR023214">
    <property type="entry name" value="HAD_sf"/>
</dbReference>
<comment type="caution">
    <text evidence="1">The sequence shown here is derived from an EMBL/GenBank/DDBJ whole genome shotgun (WGS) entry which is preliminary data.</text>
</comment>
<dbReference type="AlphaFoldDB" id="I1E042"/>
<sequence length="232" mass="25453">MLLQKHSKRINSVAFQAVIFDMDGVLIDSEPLWTQAEQVILGGLGVDFNQPPLLQSTGLTTASVIAHWYQHQPWPALSPEQVHQHIIDFVASGIAASGEAKTGLPALLDTIASQSLKMAVATNSPKQLLDTTLQRLAIRHYFSAQCHLELVKRGKPAPDIYLLAAEKLAVAPQHCLVFEDSFAGVTAAKAAGMTVVAIPAEHEWQHSKFDIADHKIRCFSEFDLPQFINSRD</sequence>
<dbReference type="Proteomes" id="UP000004374">
    <property type="component" value="Unassembled WGS sequence"/>
</dbReference>
<dbReference type="SFLD" id="SFLDG01129">
    <property type="entry name" value="C1.5:_HAD__Beta-PGM__Phosphata"/>
    <property type="match status" value="1"/>
</dbReference>
<proteinExistence type="predicted"/>
<organism evidence="1 2">
    <name type="scientific">Rheinheimera nanhaiensis E407-8</name>
    <dbReference type="NCBI Taxonomy" id="562729"/>
    <lineage>
        <taxon>Bacteria</taxon>
        <taxon>Pseudomonadati</taxon>
        <taxon>Pseudomonadota</taxon>
        <taxon>Gammaproteobacteria</taxon>
        <taxon>Chromatiales</taxon>
        <taxon>Chromatiaceae</taxon>
        <taxon>Rheinheimera</taxon>
    </lineage>
</organism>
<accession>I1E042</accession>
<reference evidence="1 2" key="1">
    <citation type="journal article" date="2012" name="J. Bacteriol.">
        <title>Genome Sequence of the Protease-Producing Bacterium Rheinheimera nanhaiensis E407-8T, Isolated from Deep-Sea Sediment of the South China Sea.</title>
        <authorList>
            <person name="Zhang X.-Y."/>
            <person name="Zhang Y.-J."/>
            <person name="Qin Q.-L."/>
            <person name="Xie B.-B."/>
            <person name="Chen X.-L."/>
            <person name="Zhou B.-C."/>
            <person name="Zhang Y.-Z."/>
        </authorList>
    </citation>
    <scope>NUCLEOTIDE SEQUENCE [LARGE SCALE GENOMIC DNA]</scope>
    <source>
        <strain evidence="1 2">E407-8</strain>
    </source>
</reference>
<protein>
    <submittedName>
        <fullName evidence="1">Phosphatase yniC</fullName>
    </submittedName>
</protein>
<evidence type="ECO:0000313" key="2">
    <source>
        <dbReference type="Proteomes" id="UP000004374"/>
    </source>
</evidence>
<gene>
    <name evidence="1" type="primary">yniC</name>
    <name evidence="1" type="ORF">RNAN_2676</name>
</gene>
<dbReference type="PANTHER" id="PTHR18901">
    <property type="entry name" value="2-DEOXYGLUCOSE-6-PHOSPHATE PHOSPHATASE 2"/>
    <property type="match status" value="1"/>
</dbReference>
<evidence type="ECO:0000313" key="1">
    <source>
        <dbReference type="EMBL" id="GAB59670.1"/>
    </source>
</evidence>
<dbReference type="Gene3D" id="3.40.50.1000">
    <property type="entry name" value="HAD superfamily/HAD-like"/>
    <property type="match status" value="1"/>
</dbReference>
<dbReference type="PANTHER" id="PTHR18901:SF38">
    <property type="entry name" value="PSEUDOURIDINE-5'-PHOSPHATASE"/>
    <property type="match status" value="1"/>
</dbReference>
<dbReference type="SFLD" id="SFLDG01135">
    <property type="entry name" value="C1.5.6:_HAD__Beta-PGM__Phospha"/>
    <property type="match status" value="1"/>
</dbReference>
<dbReference type="OrthoDB" id="9782449at2"/>
<name>I1E042_9GAMM</name>
<dbReference type="SUPFAM" id="SSF56784">
    <property type="entry name" value="HAD-like"/>
    <property type="match status" value="1"/>
</dbReference>
<dbReference type="NCBIfam" id="NF008087">
    <property type="entry name" value="PRK10826.1"/>
    <property type="match status" value="1"/>
</dbReference>
<dbReference type="STRING" id="562729.RNAN_2676"/>
<dbReference type="SFLD" id="SFLDS00003">
    <property type="entry name" value="Haloacid_Dehalogenase"/>
    <property type="match status" value="1"/>
</dbReference>